<evidence type="ECO:0000313" key="3">
    <source>
        <dbReference type="Proteomes" id="UP001560045"/>
    </source>
</evidence>
<evidence type="ECO:0000313" key="2">
    <source>
        <dbReference type="EMBL" id="MEX5720677.1"/>
    </source>
</evidence>
<dbReference type="SUPFAM" id="SSF109854">
    <property type="entry name" value="DinB/YfiT-like putative metalloenzymes"/>
    <property type="match status" value="1"/>
</dbReference>
<organism evidence="2 3">
    <name type="scientific">Geodermatophilus maliterrae</name>
    <dbReference type="NCBI Taxonomy" id="3162531"/>
    <lineage>
        <taxon>Bacteria</taxon>
        <taxon>Bacillati</taxon>
        <taxon>Actinomycetota</taxon>
        <taxon>Actinomycetes</taxon>
        <taxon>Geodermatophilales</taxon>
        <taxon>Geodermatophilaceae</taxon>
        <taxon>Geodermatophilus</taxon>
    </lineage>
</organism>
<sequence length="213" mass="22610">MPRTAARNEVWPVVHAERWALADDLEGLAPDRWATPSLCAGWDVHDVLAHLVDDARTTPVRFLTRFAAARFDFDAYTARGVRAERAADPAVTLAAFRAAVCRTTSAPAPRDTRLVEVFVHGEDVRRPLGIAHDPPRAAVARALRFQARSSDAVGGGRARVAGVTLAATDTDLRLGDGPEVRGPVVSLLLLAAGRTGALADLSGPGVDVVAERA</sequence>
<protein>
    <submittedName>
        <fullName evidence="2">Maleylpyruvate isomerase family mycothiol-dependent enzyme</fullName>
    </submittedName>
</protein>
<accession>A0ABV3XJL2</accession>
<dbReference type="InterPro" id="IPR017517">
    <property type="entry name" value="Maleyloyr_isom"/>
</dbReference>
<dbReference type="RefSeq" id="WP_369209495.1">
    <property type="nucleotide sequence ID" value="NZ_JBFNXQ010000082.1"/>
</dbReference>
<dbReference type="Gene3D" id="1.20.120.450">
    <property type="entry name" value="dinb family like domain"/>
    <property type="match status" value="1"/>
</dbReference>
<reference evidence="2 3" key="1">
    <citation type="submission" date="2024-06" db="EMBL/GenBank/DDBJ databases">
        <title>Draft genome sequence of Geodermatophilus badlandi, a novel member of the Geodermatophilaceae isolated from badland sedimentary rocks in the Red desert, Wyoming, USA.</title>
        <authorList>
            <person name="Ben Tekaya S."/>
            <person name="Nouioui I."/>
            <person name="Flores G.M."/>
            <person name="Shaal M.N."/>
            <person name="Bredoire F."/>
            <person name="Basile F."/>
            <person name="Van Diepen L."/>
            <person name="Ward N.L."/>
        </authorList>
    </citation>
    <scope>NUCLEOTIDE SEQUENCE [LARGE SCALE GENOMIC DNA]</scope>
    <source>
        <strain evidence="2 3">WL48A</strain>
    </source>
</reference>
<dbReference type="InterPro" id="IPR024344">
    <property type="entry name" value="MDMPI_metal-binding"/>
</dbReference>
<comment type="caution">
    <text evidence="2">The sequence shown here is derived from an EMBL/GenBank/DDBJ whole genome shotgun (WGS) entry which is preliminary data.</text>
</comment>
<feature type="domain" description="Mycothiol-dependent maleylpyruvate isomerase metal-binding" evidence="1">
    <location>
        <begin position="15"/>
        <end position="111"/>
    </location>
</feature>
<name>A0ABV3XJL2_9ACTN</name>
<dbReference type="GO" id="GO:0016853">
    <property type="term" value="F:isomerase activity"/>
    <property type="evidence" value="ECO:0007669"/>
    <property type="project" value="UniProtKB-KW"/>
</dbReference>
<evidence type="ECO:0000259" key="1">
    <source>
        <dbReference type="Pfam" id="PF11716"/>
    </source>
</evidence>
<keyword evidence="2" id="KW-0413">Isomerase</keyword>
<dbReference type="Proteomes" id="UP001560045">
    <property type="component" value="Unassembled WGS sequence"/>
</dbReference>
<keyword evidence="3" id="KW-1185">Reference proteome</keyword>
<dbReference type="Pfam" id="PF11716">
    <property type="entry name" value="MDMPI_N"/>
    <property type="match status" value="1"/>
</dbReference>
<dbReference type="InterPro" id="IPR034660">
    <property type="entry name" value="DinB/YfiT-like"/>
</dbReference>
<dbReference type="NCBIfam" id="TIGR03083">
    <property type="entry name" value="maleylpyruvate isomerase family mycothiol-dependent enzyme"/>
    <property type="match status" value="1"/>
</dbReference>
<dbReference type="EMBL" id="JBFNXQ010000082">
    <property type="protein sequence ID" value="MEX5720677.1"/>
    <property type="molecule type" value="Genomic_DNA"/>
</dbReference>
<proteinExistence type="predicted"/>
<gene>
    <name evidence="2" type="ORF">ABQ292_20130</name>
</gene>